<evidence type="ECO:0000313" key="2">
    <source>
        <dbReference type="Proteomes" id="UP000005408"/>
    </source>
</evidence>
<name>A0A8W8MW38_MAGGI</name>
<dbReference type="SUPFAM" id="SSF101898">
    <property type="entry name" value="NHL repeat"/>
    <property type="match status" value="1"/>
</dbReference>
<evidence type="ECO:0000313" key="1">
    <source>
        <dbReference type="EnsemblMetazoa" id="G35334.2:cds"/>
    </source>
</evidence>
<dbReference type="AlphaFoldDB" id="A0A8W8MW38"/>
<dbReference type="EnsemblMetazoa" id="G35334.2">
    <property type="protein sequence ID" value="G35334.2:cds"/>
    <property type="gene ID" value="G35334"/>
</dbReference>
<accession>A0A8W8MW38</accession>
<reference evidence="1" key="1">
    <citation type="submission" date="2022-08" db="UniProtKB">
        <authorList>
            <consortium name="EnsemblMetazoa"/>
        </authorList>
    </citation>
    <scope>IDENTIFICATION</scope>
    <source>
        <strain evidence="1">05x7-T-G4-1.051#20</strain>
    </source>
</reference>
<dbReference type="Proteomes" id="UP000005408">
    <property type="component" value="Unassembled WGS sequence"/>
</dbReference>
<sequence>EKKMANIRQTILPPVRVYQVDGLQSVCYMSLDDSGRLFVGDGMGRVVSTNTHGNNALISLGSLPDNCVVHHTVRNGVVYYTYWNGETCGIKKKAPNANSTDFIIQNDDEHGTEWKPISIHASRINEDILIGMTAKKGAVGRVIRCNSAGTKQREIFQDNDGQHVYRYPRYITEPSNGHIWVSDSDNNAIKIEADRRYPGAADPGFGPKGICTDVDDHIIVCVANKVQLFDTDVQQLRVLPVDNEGDNASISVCVDRDRFLHVGYSNSNVVKVYKYLE</sequence>
<dbReference type="InterPro" id="IPR011042">
    <property type="entry name" value="6-blade_b-propeller_TolB-like"/>
</dbReference>
<keyword evidence="2" id="KW-1185">Reference proteome</keyword>
<organism evidence="1 2">
    <name type="scientific">Magallana gigas</name>
    <name type="common">Pacific oyster</name>
    <name type="synonym">Crassostrea gigas</name>
    <dbReference type="NCBI Taxonomy" id="29159"/>
    <lineage>
        <taxon>Eukaryota</taxon>
        <taxon>Metazoa</taxon>
        <taxon>Spiralia</taxon>
        <taxon>Lophotrochozoa</taxon>
        <taxon>Mollusca</taxon>
        <taxon>Bivalvia</taxon>
        <taxon>Autobranchia</taxon>
        <taxon>Pteriomorphia</taxon>
        <taxon>Ostreida</taxon>
        <taxon>Ostreoidea</taxon>
        <taxon>Ostreidae</taxon>
        <taxon>Magallana</taxon>
    </lineage>
</organism>
<evidence type="ECO:0008006" key="3">
    <source>
        <dbReference type="Google" id="ProtNLM"/>
    </source>
</evidence>
<dbReference type="EnsemblMetazoa" id="G35334.1">
    <property type="protein sequence ID" value="G35334.1:cds"/>
    <property type="gene ID" value="G35334"/>
</dbReference>
<protein>
    <recommendedName>
        <fullName evidence="3">Tripartite motif-containing protein 2</fullName>
    </recommendedName>
</protein>
<dbReference type="Gene3D" id="2.120.10.30">
    <property type="entry name" value="TolB, C-terminal domain"/>
    <property type="match status" value="1"/>
</dbReference>
<proteinExistence type="predicted"/>